<dbReference type="AlphaFoldDB" id="A0AAV7LNL6"/>
<dbReference type="EMBL" id="JANPWB010000015">
    <property type="protein sequence ID" value="KAJ1091068.1"/>
    <property type="molecule type" value="Genomic_DNA"/>
</dbReference>
<proteinExistence type="predicted"/>
<name>A0AAV7LNL6_PLEWA</name>
<accession>A0AAV7LNL6</accession>
<evidence type="ECO:0000313" key="1">
    <source>
        <dbReference type="EMBL" id="KAJ1091068.1"/>
    </source>
</evidence>
<dbReference type="Proteomes" id="UP001066276">
    <property type="component" value="Chromosome 11"/>
</dbReference>
<sequence>MRPGHIDKEDRVWARQEAILRVSMLKYGKETLEKAKVREDEATEEMEQGTQEVGAANVVLSELLQAQQYTQTGMPLVRKQAPAFSPVLEPGKGNVEGKGPVLISTGVDAGCAAEGQGEPSVRREVCDIYDSVGGQGE</sequence>
<comment type="caution">
    <text evidence="1">The sequence shown here is derived from an EMBL/GenBank/DDBJ whole genome shotgun (WGS) entry which is preliminary data.</text>
</comment>
<protein>
    <submittedName>
        <fullName evidence="1">Uncharacterized protein</fullName>
    </submittedName>
</protein>
<evidence type="ECO:0000313" key="2">
    <source>
        <dbReference type="Proteomes" id="UP001066276"/>
    </source>
</evidence>
<keyword evidence="2" id="KW-1185">Reference proteome</keyword>
<reference evidence="1" key="1">
    <citation type="journal article" date="2022" name="bioRxiv">
        <title>Sequencing and chromosome-scale assembly of the giantPleurodeles waltlgenome.</title>
        <authorList>
            <person name="Brown T."/>
            <person name="Elewa A."/>
            <person name="Iarovenko S."/>
            <person name="Subramanian E."/>
            <person name="Araus A.J."/>
            <person name="Petzold A."/>
            <person name="Susuki M."/>
            <person name="Suzuki K.-i.T."/>
            <person name="Hayashi T."/>
            <person name="Toyoda A."/>
            <person name="Oliveira C."/>
            <person name="Osipova E."/>
            <person name="Leigh N.D."/>
            <person name="Simon A."/>
            <person name="Yun M.H."/>
        </authorList>
    </citation>
    <scope>NUCLEOTIDE SEQUENCE</scope>
    <source>
        <strain evidence="1">20211129_DDA</strain>
        <tissue evidence="1">Liver</tissue>
    </source>
</reference>
<gene>
    <name evidence="1" type="ORF">NDU88_004196</name>
</gene>
<organism evidence="1 2">
    <name type="scientific">Pleurodeles waltl</name>
    <name type="common">Iberian ribbed newt</name>
    <dbReference type="NCBI Taxonomy" id="8319"/>
    <lineage>
        <taxon>Eukaryota</taxon>
        <taxon>Metazoa</taxon>
        <taxon>Chordata</taxon>
        <taxon>Craniata</taxon>
        <taxon>Vertebrata</taxon>
        <taxon>Euteleostomi</taxon>
        <taxon>Amphibia</taxon>
        <taxon>Batrachia</taxon>
        <taxon>Caudata</taxon>
        <taxon>Salamandroidea</taxon>
        <taxon>Salamandridae</taxon>
        <taxon>Pleurodelinae</taxon>
        <taxon>Pleurodeles</taxon>
    </lineage>
</organism>